<gene>
    <name evidence="1" type="ORF">RJT34_25868</name>
</gene>
<proteinExistence type="predicted"/>
<accession>A0AAN9FTC4</accession>
<evidence type="ECO:0000313" key="1">
    <source>
        <dbReference type="EMBL" id="KAK7280801.1"/>
    </source>
</evidence>
<dbReference type="Proteomes" id="UP001359559">
    <property type="component" value="Unassembled WGS sequence"/>
</dbReference>
<organism evidence="1 2">
    <name type="scientific">Clitoria ternatea</name>
    <name type="common">Butterfly pea</name>
    <dbReference type="NCBI Taxonomy" id="43366"/>
    <lineage>
        <taxon>Eukaryota</taxon>
        <taxon>Viridiplantae</taxon>
        <taxon>Streptophyta</taxon>
        <taxon>Embryophyta</taxon>
        <taxon>Tracheophyta</taxon>
        <taxon>Spermatophyta</taxon>
        <taxon>Magnoliopsida</taxon>
        <taxon>eudicotyledons</taxon>
        <taxon>Gunneridae</taxon>
        <taxon>Pentapetalae</taxon>
        <taxon>rosids</taxon>
        <taxon>fabids</taxon>
        <taxon>Fabales</taxon>
        <taxon>Fabaceae</taxon>
        <taxon>Papilionoideae</taxon>
        <taxon>50 kb inversion clade</taxon>
        <taxon>NPAAA clade</taxon>
        <taxon>indigoferoid/millettioid clade</taxon>
        <taxon>Phaseoleae</taxon>
        <taxon>Clitoria</taxon>
    </lineage>
</organism>
<dbReference type="AlphaFoldDB" id="A0AAN9FTC4"/>
<name>A0AAN9FTC4_CLITE</name>
<keyword evidence="2" id="KW-1185">Reference proteome</keyword>
<reference evidence="1 2" key="1">
    <citation type="submission" date="2024-01" db="EMBL/GenBank/DDBJ databases">
        <title>The genomes of 5 underutilized Papilionoideae crops provide insights into root nodulation and disease resistance.</title>
        <authorList>
            <person name="Yuan L."/>
        </authorList>
    </citation>
    <scope>NUCLEOTIDE SEQUENCE [LARGE SCALE GENOMIC DNA]</scope>
    <source>
        <strain evidence="1">LY-2023</strain>
        <tissue evidence="1">Leaf</tissue>
    </source>
</reference>
<dbReference type="EMBL" id="JAYKXN010000006">
    <property type="protein sequence ID" value="KAK7280801.1"/>
    <property type="molecule type" value="Genomic_DNA"/>
</dbReference>
<comment type="caution">
    <text evidence="1">The sequence shown here is derived from an EMBL/GenBank/DDBJ whole genome shotgun (WGS) entry which is preliminary data.</text>
</comment>
<evidence type="ECO:0000313" key="2">
    <source>
        <dbReference type="Proteomes" id="UP001359559"/>
    </source>
</evidence>
<sequence length="75" mass="8704">MGSFSPNLGWSPWALLYLFSDEDGVEHFMQMGSYIPPVKFLVDVRCLLLYVDLFINLNDLRKLHFKLNNVSVLIL</sequence>
<protein>
    <submittedName>
        <fullName evidence="1">Uncharacterized protein</fullName>
    </submittedName>
</protein>